<name>A0A8S0RW86_OLEEU</name>
<protein>
    <submittedName>
        <fullName evidence="1">Uncharacterized protein</fullName>
    </submittedName>
</protein>
<organism evidence="1 2">
    <name type="scientific">Olea europaea subsp. europaea</name>
    <dbReference type="NCBI Taxonomy" id="158383"/>
    <lineage>
        <taxon>Eukaryota</taxon>
        <taxon>Viridiplantae</taxon>
        <taxon>Streptophyta</taxon>
        <taxon>Embryophyta</taxon>
        <taxon>Tracheophyta</taxon>
        <taxon>Spermatophyta</taxon>
        <taxon>Magnoliopsida</taxon>
        <taxon>eudicotyledons</taxon>
        <taxon>Gunneridae</taxon>
        <taxon>Pentapetalae</taxon>
        <taxon>asterids</taxon>
        <taxon>lamiids</taxon>
        <taxon>Lamiales</taxon>
        <taxon>Oleaceae</taxon>
        <taxon>Oleeae</taxon>
        <taxon>Olea</taxon>
    </lineage>
</organism>
<sequence length="68" mass="7387">MDVTVRRCNAVLHAEGALIQFGGDGGATGRWCQRWWIYNEGGGVGGDNGDEGSGDRDLHRLNYFKNCG</sequence>
<dbReference type="AlphaFoldDB" id="A0A8S0RW86"/>
<keyword evidence="2" id="KW-1185">Reference proteome</keyword>
<dbReference type="EMBL" id="CACTIH010003742">
    <property type="protein sequence ID" value="CAA2983772.1"/>
    <property type="molecule type" value="Genomic_DNA"/>
</dbReference>
<dbReference type="Gramene" id="OE9A072041T1">
    <property type="protein sequence ID" value="OE9A072041C1"/>
    <property type="gene ID" value="OE9A072041"/>
</dbReference>
<comment type="caution">
    <text evidence="1">The sequence shown here is derived from an EMBL/GenBank/DDBJ whole genome shotgun (WGS) entry which is preliminary data.</text>
</comment>
<reference evidence="1 2" key="1">
    <citation type="submission" date="2019-12" db="EMBL/GenBank/DDBJ databases">
        <authorList>
            <person name="Alioto T."/>
            <person name="Alioto T."/>
            <person name="Gomez Garrido J."/>
        </authorList>
    </citation>
    <scope>NUCLEOTIDE SEQUENCE [LARGE SCALE GENOMIC DNA]</scope>
</reference>
<evidence type="ECO:0000313" key="2">
    <source>
        <dbReference type="Proteomes" id="UP000594638"/>
    </source>
</evidence>
<dbReference type="Proteomes" id="UP000594638">
    <property type="component" value="Unassembled WGS sequence"/>
</dbReference>
<proteinExistence type="predicted"/>
<gene>
    <name evidence="1" type="ORF">OLEA9_A072041</name>
</gene>
<accession>A0A8S0RW86</accession>
<evidence type="ECO:0000313" key="1">
    <source>
        <dbReference type="EMBL" id="CAA2983772.1"/>
    </source>
</evidence>